<evidence type="ECO:0000313" key="8">
    <source>
        <dbReference type="Proteomes" id="UP001521116"/>
    </source>
</evidence>
<keyword evidence="5" id="KW-0732">Signal</keyword>
<comment type="caution">
    <text evidence="7">The sequence shown here is derived from an EMBL/GenBank/DDBJ whole genome shotgun (WGS) entry which is preliminary data.</text>
</comment>
<organism evidence="7 8">
    <name type="scientific">Neofusicoccum ribis</name>
    <dbReference type="NCBI Taxonomy" id="45134"/>
    <lineage>
        <taxon>Eukaryota</taxon>
        <taxon>Fungi</taxon>
        <taxon>Dikarya</taxon>
        <taxon>Ascomycota</taxon>
        <taxon>Pezizomycotina</taxon>
        <taxon>Dothideomycetes</taxon>
        <taxon>Dothideomycetes incertae sedis</taxon>
        <taxon>Botryosphaeriales</taxon>
        <taxon>Botryosphaeriaceae</taxon>
        <taxon>Neofusicoccum</taxon>
    </lineage>
</organism>
<dbReference type="Proteomes" id="UP001521116">
    <property type="component" value="Unassembled WGS sequence"/>
</dbReference>
<keyword evidence="4" id="KW-0472">Membrane</keyword>
<evidence type="ECO:0000256" key="2">
    <source>
        <dbReference type="ARBA" id="ARBA00023002"/>
    </source>
</evidence>
<name>A0ABR3SPV0_9PEZI</name>
<dbReference type="Pfam" id="PF08030">
    <property type="entry name" value="NAD_binding_6"/>
    <property type="match status" value="1"/>
</dbReference>
<feature type="domain" description="Ferric reductase NAD binding" evidence="6">
    <location>
        <begin position="483"/>
        <end position="596"/>
    </location>
</feature>
<gene>
    <name evidence="7" type="ORF">SLS56_006803</name>
</gene>
<protein>
    <recommendedName>
        <fullName evidence="6">Ferric reductase NAD binding domain-containing protein</fullName>
    </recommendedName>
</protein>
<dbReference type="PANTHER" id="PTHR32361">
    <property type="entry name" value="FERRIC/CUPRIC REDUCTASE TRANSMEMBRANE COMPONENT"/>
    <property type="match status" value="1"/>
</dbReference>
<evidence type="ECO:0000256" key="5">
    <source>
        <dbReference type="SAM" id="SignalP"/>
    </source>
</evidence>
<dbReference type="Gene3D" id="3.40.50.80">
    <property type="entry name" value="Nucleotide-binding domain of ferredoxin-NADP reductase (FNR) module"/>
    <property type="match status" value="1"/>
</dbReference>
<dbReference type="InterPro" id="IPR051410">
    <property type="entry name" value="Ferric/Cupric_Reductase"/>
</dbReference>
<dbReference type="EMBL" id="JAJVDC020000081">
    <property type="protein sequence ID" value="KAL1626492.1"/>
    <property type="molecule type" value="Genomic_DNA"/>
</dbReference>
<dbReference type="InterPro" id="IPR013121">
    <property type="entry name" value="Fe_red_NAD-bd_6"/>
</dbReference>
<keyword evidence="4" id="KW-0812">Transmembrane</keyword>
<keyword evidence="8" id="KW-1185">Reference proteome</keyword>
<evidence type="ECO:0000256" key="4">
    <source>
        <dbReference type="SAM" id="Phobius"/>
    </source>
</evidence>
<dbReference type="PANTHER" id="PTHR32361:SF9">
    <property type="entry name" value="FERRIC REDUCTASE TRANSMEMBRANE COMPONENT 3-RELATED"/>
    <property type="match status" value="1"/>
</dbReference>
<sequence>MLGKMLRLSSLFLAFVLCTVWILAESFTPEVWSQYCFYAIYDPLDSLTWASDGSSKAKTQECTNVAVVSSIYASCKVYCSPDQFDEGLEFWKELCHHGKSKLMDLSNISTTLTQSSINKLPVADPELNSTEQISEPVLLTREHFERSCGSWKLKFESSPRSQRFGWAMDCFWGGLVLLGILKACVNALTSRRASTARFDAEKSGSVVNTSGKAFTPFTEASFWLKTHIFVPAAVGTRCQRMLLGCTIPQRSVSISIVAFWCLCIILGFSGYPTIANNTLHTSKFTDGKYNIYLWPLVAIWSFDRLLRIARILYCNFRASFSAKGAISCAQSATVRYEPSSDVIRITIQHRPSTSPGPGQYHHLYQPFVLRGWWENHPFSLGAYTTPSQPVPAPSENEAITAPPTDAEASKEAKAASSSITSSSGSSSGPAAAAAAATFTFWIRPYDGWTRRLRDACLAAQPLHAFDTVVMVVGGTGIAAATPLVWTAKHAAFLRDVCRGELAGALAREDVEAVLFATGKGPAKAEEEEDAAAAAKAEDEIQPAGAAARREAAVRHERPDVTGIVAEAAREATEGGARTVVFVCGPAAMADEARAAVHAEMKKGCRRIEYVEDCFRW</sequence>
<keyword evidence="2" id="KW-0560">Oxidoreductase</keyword>
<keyword evidence="1" id="KW-0813">Transport</keyword>
<evidence type="ECO:0000259" key="6">
    <source>
        <dbReference type="Pfam" id="PF08030"/>
    </source>
</evidence>
<feature type="transmembrane region" description="Helical" evidence="4">
    <location>
        <begin position="164"/>
        <end position="185"/>
    </location>
</feature>
<evidence type="ECO:0000256" key="3">
    <source>
        <dbReference type="SAM" id="MobiDB-lite"/>
    </source>
</evidence>
<dbReference type="InterPro" id="IPR039261">
    <property type="entry name" value="FNR_nucleotide-bd"/>
</dbReference>
<feature type="transmembrane region" description="Helical" evidence="4">
    <location>
        <begin position="251"/>
        <end position="271"/>
    </location>
</feature>
<accession>A0ABR3SPV0</accession>
<feature type="compositionally biased region" description="Low complexity" evidence="3">
    <location>
        <begin position="414"/>
        <end position="428"/>
    </location>
</feature>
<feature type="region of interest" description="Disordered" evidence="3">
    <location>
        <begin position="384"/>
        <end position="428"/>
    </location>
</feature>
<dbReference type="CDD" id="cd06186">
    <property type="entry name" value="NOX_Duox_like_FAD_NADP"/>
    <property type="match status" value="1"/>
</dbReference>
<feature type="chain" id="PRO_5046421125" description="Ferric reductase NAD binding domain-containing protein" evidence="5">
    <location>
        <begin position="27"/>
        <end position="616"/>
    </location>
</feature>
<feature type="signal peptide" evidence="5">
    <location>
        <begin position="1"/>
        <end position="26"/>
    </location>
</feature>
<evidence type="ECO:0000256" key="1">
    <source>
        <dbReference type="ARBA" id="ARBA00022448"/>
    </source>
</evidence>
<evidence type="ECO:0000313" key="7">
    <source>
        <dbReference type="EMBL" id="KAL1626492.1"/>
    </source>
</evidence>
<reference evidence="7 8" key="1">
    <citation type="submission" date="2024-02" db="EMBL/GenBank/DDBJ databases">
        <title>De novo assembly and annotation of 12 fungi associated with fruit tree decline syndrome in Ontario, Canada.</title>
        <authorList>
            <person name="Sulman M."/>
            <person name="Ellouze W."/>
            <person name="Ilyukhin E."/>
        </authorList>
    </citation>
    <scope>NUCLEOTIDE SEQUENCE [LARGE SCALE GENOMIC DNA]</scope>
    <source>
        <strain evidence="7 8">M1-105</strain>
    </source>
</reference>
<proteinExistence type="predicted"/>
<dbReference type="SUPFAM" id="SSF52343">
    <property type="entry name" value="Ferredoxin reductase-like, C-terminal NADP-linked domain"/>
    <property type="match status" value="1"/>
</dbReference>
<keyword evidence="4" id="KW-1133">Transmembrane helix</keyword>
<feature type="region of interest" description="Disordered" evidence="3">
    <location>
        <begin position="525"/>
        <end position="548"/>
    </location>
</feature>